<dbReference type="Proteomes" id="UP000824074">
    <property type="component" value="Unassembled WGS sequence"/>
</dbReference>
<evidence type="ECO:0000313" key="2">
    <source>
        <dbReference type="EMBL" id="HIU40368.1"/>
    </source>
</evidence>
<dbReference type="InterPro" id="IPR011009">
    <property type="entry name" value="Kinase-like_dom_sf"/>
</dbReference>
<reference evidence="2" key="2">
    <citation type="journal article" date="2021" name="PeerJ">
        <title>Extensive microbial diversity within the chicken gut microbiome revealed by metagenomics and culture.</title>
        <authorList>
            <person name="Gilroy R."/>
            <person name="Ravi A."/>
            <person name="Getino M."/>
            <person name="Pursley I."/>
            <person name="Horton D.L."/>
            <person name="Alikhan N.F."/>
            <person name="Baker D."/>
            <person name="Gharbi K."/>
            <person name="Hall N."/>
            <person name="Watson M."/>
            <person name="Adriaenssens E.M."/>
            <person name="Foster-Nyarko E."/>
            <person name="Jarju S."/>
            <person name="Secka A."/>
            <person name="Antonio M."/>
            <person name="Oren A."/>
            <person name="Chaudhuri R.R."/>
            <person name="La Ragione R."/>
            <person name="Hildebrand F."/>
            <person name="Pallen M.J."/>
        </authorList>
    </citation>
    <scope>NUCLEOTIDE SEQUENCE</scope>
    <source>
        <strain evidence="2">CHK193-30670</strain>
    </source>
</reference>
<dbReference type="EMBL" id="DVMT01000036">
    <property type="protein sequence ID" value="HIU40368.1"/>
    <property type="molecule type" value="Genomic_DNA"/>
</dbReference>
<dbReference type="Gene3D" id="3.90.1200.10">
    <property type="match status" value="1"/>
</dbReference>
<sequence length="293" mass="34920">MKYKKYRDLLIDPFKINFKTFELIKILNYMPAGNDVIECLARFNNNEKIVFIKIERSKMACFETEVSNIKKLKDNNLYLLMPNVLEYGTIDNKRYIVLSKIEGRRLSEIITNNNENKRKRYLIKYGMELSLIHKINCSYFKEAKQRIINDIPNSKDYKIEDSFIIKCINYLAKERPLLKKDTFIHGDFHYANILWKNKKINGVLDFEYSGKGVKEQDIAWSVVLRPGQKFLDNINDINYFLKGYKLNGNYDEKILKWCLINAFCHFYLMNIKNKEYINKIKKLIKIVLNNDVL</sequence>
<dbReference type="PANTHER" id="PTHR21310">
    <property type="entry name" value="AMINOGLYCOSIDE PHOSPHOTRANSFERASE-RELATED-RELATED"/>
    <property type="match status" value="1"/>
</dbReference>
<dbReference type="AlphaFoldDB" id="A0A9D1INI0"/>
<feature type="domain" description="Aminoglycoside phosphotransferase" evidence="1">
    <location>
        <begin position="70"/>
        <end position="223"/>
    </location>
</feature>
<reference evidence="2" key="1">
    <citation type="submission" date="2020-10" db="EMBL/GenBank/DDBJ databases">
        <authorList>
            <person name="Gilroy R."/>
        </authorList>
    </citation>
    <scope>NUCLEOTIDE SEQUENCE</scope>
    <source>
        <strain evidence="2">CHK193-30670</strain>
    </source>
</reference>
<comment type="caution">
    <text evidence="2">The sequence shown here is derived from an EMBL/GenBank/DDBJ whole genome shotgun (WGS) entry which is preliminary data.</text>
</comment>
<protein>
    <submittedName>
        <fullName evidence="2">Phosphotransferase</fullName>
    </submittedName>
</protein>
<evidence type="ECO:0000313" key="3">
    <source>
        <dbReference type="Proteomes" id="UP000824074"/>
    </source>
</evidence>
<dbReference type="InterPro" id="IPR051678">
    <property type="entry name" value="AGP_Transferase"/>
</dbReference>
<evidence type="ECO:0000259" key="1">
    <source>
        <dbReference type="Pfam" id="PF01636"/>
    </source>
</evidence>
<proteinExistence type="predicted"/>
<dbReference type="InterPro" id="IPR002575">
    <property type="entry name" value="Aminoglycoside_PTrfase"/>
</dbReference>
<gene>
    <name evidence="2" type="ORF">IAB68_03625</name>
</gene>
<dbReference type="SUPFAM" id="SSF56112">
    <property type="entry name" value="Protein kinase-like (PK-like)"/>
    <property type="match status" value="1"/>
</dbReference>
<accession>A0A9D1INI0</accession>
<name>A0A9D1INI0_9FIRM</name>
<organism evidence="2 3">
    <name type="scientific">Candidatus Aphodocola excrementigallinarum</name>
    <dbReference type="NCBI Taxonomy" id="2840670"/>
    <lineage>
        <taxon>Bacteria</taxon>
        <taxon>Bacillati</taxon>
        <taxon>Bacillota</taxon>
        <taxon>Bacilli</taxon>
        <taxon>Candidatus Aphodocola</taxon>
    </lineage>
</organism>
<dbReference type="Pfam" id="PF01636">
    <property type="entry name" value="APH"/>
    <property type="match status" value="1"/>
</dbReference>